<gene>
    <name evidence="2" type="ORF">SsS58_00229</name>
</gene>
<proteinExistence type="predicted"/>
<feature type="compositionally biased region" description="Low complexity" evidence="1">
    <location>
        <begin position="16"/>
        <end position="34"/>
    </location>
</feature>
<feature type="region of interest" description="Disordered" evidence="1">
    <location>
        <begin position="1"/>
        <end position="34"/>
    </location>
</feature>
<reference evidence="3" key="1">
    <citation type="submission" date="2015-11" db="EMBL/GenBank/DDBJ databases">
        <authorList>
            <consortium name="Cross-ministerial Strategic Innovation Promotion Program (SIP) consortium"/>
            <person name="Tomihama T."/>
            <person name="Ikenaga M."/>
            <person name="Sakai M."/>
            <person name="Okubo T."/>
            <person name="Ikeda S."/>
        </authorList>
    </citation>
    <scope>NUCLEOTIDE SEQUENCE [LARGE SCALE GENOMIC DNA]</scope>
    <source>
        <strain evidence="3">S58</strain>
    </source>
</reference>
<evidence type="ECO:0000256" key="1">
    <source>
        <dbReference type="SAM" id="MobiDB-lite"/>
    </source>
</evidence>
<name>A0A100JHY7_STRSC</name>
<evidence type="ECO:0000313" key="3">
    <source>
        <dbReference type="Proteomes" id="UP000067448"/>
    </source>
</evidence>
<dbReference type="EMBL" id="BCMM01000001">
    <property type="protein sequence ID" value="GAQ59891.1"/>
    <property type="molecule type" value="Genomic_DNA"/>
</dbReference>
<sequence length="34" mass="3320">MYGTVGAPSWPEDGSGRAIRVGGHGAVVRGAGPP</sequence>
<dbReference type="Proteomes" id="UP000067448">
    <property type="component" value="Unassembled WGS sequence"/>
</dbReference>
<reference evidence="2 3" key="2">
    <citation type="journal article" date="2016" name="Genome Announc.">
        <title>Draft Genome Sequences of Streptomyces scabiei S58, Streptomyces turgidiscabies T45, and Streptomyces acidiscabies a10, the Pathogens of Potato Common Scab, Isolated in Japan.</title>
        <authorList>
            <person name="Tomihama T."/>
            <person name="Nishi Y."/>
            <person name="Sakai M."/>
            <person name="Ikenaga M."/>
            <person name="Okubo T."/>
            <person name="Ikeda S."/>
        </authorList>
    </citation>
    <scope>NUCLEOTIDE SEQUENCE [LARGE SCALE GENOMIC DNA]</scope>
    <source>
        <strain evidence="2 3">S58</strain>
    </source>
</reference>
<evidence type="ECO:0000313" key="2">
    <source>
        <dbReference type="EMBL" id="GAQ59891.1"/>
    </source>
</evidence>
<accession>A0A100JHY7</accession>
<dbReference type="AlphaFoldDB" id="A0A100JHY7"/>
<organism evidence="2 3">
    <name type="scientific">Streptomyces scabiei</name>
    <dbReference type="NCBI Taxonomy" id="1930"/>
    <lineage>
        <taxon>Bacteria</taxon>
        <taxon>Bacillati</taxon>
        <taxon>Actinomycetota</taxon>
        <taxon>Actinomycetes</taxon>
        <taxon>Kitasatosporales</taxon>
        <taxon>Streptomycetaceae</taxon>
        <taxon>Streptomyces</taxon>
    </lineage>
</organism>
<protein>
    <submittedName>
        <fullName evidence="2">Uncharacterized protein</fullName>
    </submittedName>
</protein>
<reference evidence="3" key="3">
    <citation type="submission" date="2016-02" db="EMBL/GenBank/DDBJ databases">
        <title>Draft genome of pathogenic Streptomyces sp. in Japan.</title>
        <authorList>
            <person name="Tomihama T."/>
            <person name="Ikenaga M."/>
            <person name="Sakai M."/>
            <person name="Okubo T."/>
            <person name="Ikeda S."/>
        </authorList>
    </citation>
    <scope>NUCLEOTIDE SEQUENCE [LARGE SCALE GENOMIC DNA]</scope>
    <source>
        <strain evidence="3">S58</strain>
    </source>
</reference>
<comment type="caution">
    <text evidence="2">The sequence shown here is derived from an EMBL/GenBank/DDBJ whole genome shotgun (WGS) entry which is preliminary data.</text>
</comment>